<name>A0ABR1PTA2_9PEZI</name>
<comment type="caution">
    <text evidence="2">The sequence shown here is derived from an EMBL/GenBank/DDBJ whole genome shotgun (WGS) entry which is preliminary data.</text>
</comment>
<keyword evidence="1" id="KW-0732">Signal</keyword>
<protein>
    <submittedName>
        <fullName evidence="2">Uncharacterized protein</fullName>
    </submittedName>
</protein>
<gene>
    <name evidence="2" type="ORF">PG986_014516</name>
</gene>
<dbReference type="RefSeq" id="XP_066692976.1">
    <property type="nucleotide sequence ID" value="XM_066850738.1"/>
</dbReference>
<accession>A0ABR1PTA2</accession>
<evidence type="ECO:0000256" key="1">
    <source>
        <dbReference type="SAM" id="SignalP"/>
    </source>
</evidence>
<evidence type="ECO:0000313" key="2">
    <source>
        <dbReference type="EMBL" id="KAK7937648.1"/>
    </source>
</evidence>
<feature type="chain" id="PRO_5046577161" evidence="1">
    <location>
        <begin position="18"/>
        <end position="150"/>
    </location>
</feature>
<dbReference type="GeneID" id="92083800"/>
<keyword evidence="3" id="KW-1185">Reference proteome</keyword>
<proteinExistence type="predicted"/>
<reference evidence="2 3" key="1">
    <citation type="submission" date="2023-01" db="EMBL/GenBank/DDBJ databases">
        <title>Analysis of 21 Apiospora genomes using comparative genomics revels a genus with tremendous synthesis potential of carbohydrate active enzymes and secondary metabolites.</title>
        <authorList>
            <person name="Sorensen T."/>
        </authorList>
    </citation>
    <scope>NUCLEOTIDE SEQUENCE [LARGE SCALE GENOMIC DNA]</scope>
    <source>
        <strain evidence="2 3">CBS 24483</strain>
    </source>
</reference>
<feature type="signal peptide" evidence="1">
    <location>
        <begin position="1"/>
        <end position="17"/>
    </location>
</feature>
<evidence type="ECO:0000313" key="3">
    <source>
        <dbReference type="Proteomes" id="UP001391051"/>
    </source>
</evidence>
<sequence length="150" mass="16411">MYLRRLLHICLVPAITAQRIFIDNLPGYQDLPPCAEVPVHTIVKDMSQGCGDHRKTTSYSCFLKSAKRCLPDTSTGLSQALDLFESYCAMGSAMNGTADRVCVGDAIRDDDSVQSECIPDRVAGCGFEPPNVARVAFRNRIGRCQIAIVL</sequence>
<dbReference type="Proteomes" id="UP001391051">
    <property type="component" value="Unassembled WGS sequence"/>
</dbReference>
<dbReference type="EMBL" id="JAQQWE010000010">
    <property type="protein sequence ID" value="KAK7937648.1"/>
    <property type="molecule type" value="Genomic_DNA"/>
</dbReference>
<organism evidence="2 3">
    <name type="scientific">Apiospora aurea</name>
    <dbReference type="NCBI Taxonomy" id="335848"/>
    <lineage>
        <taxon>Eukaryota</taxon>
        <taxon>Fungi</taxon>
        <taxon>Dikarya</taxon>
        <taxon>Ascomycota</taxon>
        <taxon>Pezizomycotina</taxon>
        <taxon>Sordariomycetes</taxon>
        <taxon>Xylariomycetidae</taxon>
        <taxon>Amphisphaeriales</taxon>
        <taxon>Apiosporaceae</taxon>
        <taxon>Apiospora</taxon>
    </lineage>
</organism>